<accession>A0A252AZ80</accession>
<comment type="caution">
    <text evidence="1">The sequence shown here is derived from an EMBL/GenBank/DDBJ whole genome shotgun (WGS) entry which is preliminary data.</text>
</comment>
<gene>
    <name evidence="1" type="ORF">HK15_03185</name>
</gene>
<organism evidence="1 2">
    <name type="scientific">Acetobacter orientalis</name>
    <dbReference type="NCBI Taxonomy" id="146474"/>
    <lineage>
        <taxon>Bacteria</taxon>
        <taxon>Pseudomonadati</taxon>
        <taxon>Pseudomonadota</taxon>
        <taxon>Alphaproteobacteria</taxon>
        <taxon>Acetobacterales</taxon>
        <taxon>Acetobacteraceae</taxon>
        <taxon>Acetobacter</taxon>
    </lineage>
</organism>
<dbReference type="AlphaFoldDB" id="A0A252AZ80"/>
<dbReference type="Proteomes" id="UP000194999">
    <property type="component" value="Unassembled WGS sequence"/>
</dbReference>
<protein>
    <submittedName>
        <fullName evidence="1">Uncharacterized protein</fullName>
    </submittedName>
</protein>
<dbReference type="RefSeq" id="WP_094756186.1">
    <property type="nucleotide sequence ID" value="NZ_JOOY01000153.1"/>
</dbReference>
<reference evidence="1 2" key="1">
    <citation type="submission" date="2014-06" db="EMBL/GenBank/DDBJ databases">
        <authorList>
            <person name="Ju J."/>
            <person name="Zhang J."/>
        </authorList>
    </citation>
    <scope>NUCLEOTIDE SEQUENCE [LARGE SCALE GENOMIC DNA]</scope>
    <source>
        <strain evidence="1">DmW_048</strain>
    </source>
</reference>
<evidence type="ECO:0000313" key="2">
    <source>
        <dbReference type="Proteomes" id="UP000194999"/>
    </source>
</evidence>
<sequence>MSSTDATSDNRDLFRALAQLMAGQAQGHEMLGVIIQLLTPDDKGDNRVAVLLQELVDLVAAQTVAIQANTEQSRATQAAIEALTRAAAARATP</sequence>
<evidence type="ECO:0000313" key="1">
    <source>
        <dbReference type="EMBL" id="OUI97405.1"/>
    </source>
</evidence>
<name>A0A252AZ80_9PROT</name>
<proteinExistence type="predicted"/>
<dbReference type="EMBL" id="JOOY01000153">
    <property type="protein sequence ID" value="OUI97405.1"/>
    <property type="molecule type" value="Genomic_DNA"/>
</dbReference>